<evidence type="ECO:0000256" key="1">
    <source>
        <dbReference type="ARBA" id="ARBA00013260"/>
    </source>
</evidence>
<feature type="region of interest" description="Disordered" evidence="6">
    <location>
        <begin position="222"/>
        <end position="261"/>
    </location>
</feature>
<keyword evidence="8" id="KW-1185">Reference proteome</keyword>
<comment type="caution">
    <text evidence="7">The sequence shown here is derived from an EMBL/GenBank/DDBJ whole genome shotgun (WGS) entry which is preliminary data.</text>
</comment>
<keyword evidence="3" id="KW-0378">Hydrolase</keyword>
<feature type="compositionally biased region" description="Pro residues" evidence="6">
    <location>
        <begin position="232"/>
        <end position="243"/>
    </location>
</feature>
<dbReference type="PANTHER" id="PTHR17224">
    <property type="entry name" value="PEPTIDYL-TRNA HYDROLASE"/>
    <property type="match status" value="1"/>
</dbReference>
<evidence type="ECO:0000256" key="5">
    <source>
        <dbReference type="ARBA" id="ARBA00038063"/>
    </source>
</evidence>
<evidence type="ECO:0000256" key="4">
    <source>
        <dbReference type="ARBA" id="ARBA00022884"/>
    </source>
</evidence>
<proteinExistence type="inferred from homology"/>
<dbReference type="InterPro" id="IPR001328">
    <property type="entry name" value="Pept_tRNA_hydro"/>
</dbReference>
<name>A0ABP0CBE5_9PEZI</name>
<comment type="similarity">
    <text evidence="5">Belongs to the PTH family.</text>
</comment>
<evidence type="ECO:0000313" key="8">
    <source>
        <dbReference type="Proteomes" id="UP001642405"/>
    </source>
</evidence>
<dbReference type="InterPro" id="IPR036416">
    <property type="entry name" value="Pept_tRNA_hydro_sf"/>
</dbReference>
<keyword evidence="2" id="KW-0820">tRNA-binding</keyword>
<dbReference type="Proteomes" id="UP001642405">
    <property type="component" value="Unassembled WGS sequence"/>
</dbReference>
<dbReference type="InterPro" id="IPR018171">
    <property type="entry name" value="Pept_tRNA_hydro_CS"/>
</dbReference>
<gene>
    <name evidence="7" type="ORF">SCUCBS95973_007054</name>
</gene>
<sequence>MSGVSHVLILSLGNPGKYINTLHSAGHVALEALRCELMLPPFAKSRVLGGKAALTTTTPATMATAGSGSGSDARYTIMQSPTLMNVSGPWVARVWRDALKAQGSTGGNVVDANGEPVPAVDQLGLILVHDDLEEAMGVLKVRPWTRSHRGHNGLKSTNTSLLRSEFPNARWAKLSVGIGRPDTRDKSSVADFVLRQMSTDERATLEEGLGPGLLATIQRIEAQWAAGQEAGDPPPKPPKPPKQPKTRPSTRQTQGSTVLGA</sequence>
<dbReference type="EMBL" id="CAWUHB010000046">
    <property type="protein sequence ID" value="CAK7228947.1"/>
    <property type="molecule type" value="Genomic_DNA"/>
</dbReference>
<evidence type="ECO:0000256" key="2">
    <source>
        <dbReference type="ARBA" id="ARBA00022555"/>
    </source>
</evidence>
<dbReference type="Gene3D" id="3.40.50.1470">
    <property type="entry name" value="Peptidyl-tRNA hydrolase"/>
    <property type="match status" value="1"/>
</dbReference>
<evidence type="ECO:0000313" key="7">
    <source>
        <dbReference type="EMBL" id="CAK7228947.1"/>
    </source>
</evidence>
<dbReference type="SUPFAM" id="SSF53178">
    <property type="entry name" value="Peptidyl-tRNA hydrolase-like"/>
    <property type="match status" value="1"/>
</dbReference>
<organism evidence="7 8">
    <name type="scientific">Sporothrix curviconia</name>
    <dbReference type="NCBI Taxonomy" id="1260050"/>
    <lineage>
        <taxon>Eukaryota</taxon>
        <taxon>Fungi</taxon>
        <taxon>Dikarya</taxon>
        <taxon>Ascomycota</taxon>
        <taxon>Pezizomycotina</taxon>
        <taxon>Sordariomycetes</taxon>
        <taxon>Sordariomycetidae</taxon>
        <taxon>Ophiostomatales</taxon>
        <taxon>Ophiostomataceae</taxon>
        <taxon>Sporothrix</taxon>
    </lineage>
</organism>
<reference evidence="7 8" key="1">
    <citation type="submission" date="2024-01" db="EMBL/GenBank/DDBJ databases">
        <authorList>
            <person name="Allen C."/>
            <person name="Tagirdzhanova G."/>
        </authorList>
    </citation>
    <scope>NUCLEOTIDE SEQUENCE [LARGE SCALE GENOMIC DNA]</scope>
</reference>
<dbReference type="PROSITE" id="PS01196">
    <property type="entry name" value="PEPT_TRNA_HYDROL_2"/>
    <property type="match status" value="1"/>
</dbReference>
<accession>A0ABP0CBE5</accession>
<protein>
    <recommendedName>
        <fullName evidence="1">peptidyl-tRNA hydrolase</fullName>
        <ecNumber evidence="1">3.1.1.29</ecNumber>
    </recommendedName>
</protein>
<feature type="compositionally biased region" description="Polar residues" evidence="6">
    <location>
        <begin position="246"/>
        <end position="261"/>
    </location>
</feature>
<dbReference type="Pfam" id="PF01195">
    <property type="entry name" value="Pept_tRNA_hydro"/>
    <property type="match status" value="1"/>
</dbReference>
<evidence type="ECO:0000256" key="3">
    <source>
        <dbReference type="ARBA" id="ARBA00022801"/>
    </source>
</evidence>
<dbReference type="EC" id="3.1.1.29" evidence="1"/>
<dbReference type="PANTHER" id="PTHR17224:SF1">
    <property type="entry name" value="PEPTIDYL-TRNA HYDROLASE"/>
    <property type="match status" value="1"/>
</dbReference>
<evidence type="ECO:0000256" key="6">
    <source>
        <dbReference type="SAM" id="MobiDB-lite"/>
    </source>
</evidence>
<keyword evidence="4" id="KW-0694">RNA-binding</keyword>